<keyword evidence="1" id="KW-0472">Membrane</keyword>
<comment type="caution">
    <text evidence="2">The sequence shown here is derived from an EMBL/GenBank/DDBJ whole genome shotgun (WGS) entry which is preliminary data.</text>
</comment>
<name>A0ABU7HIU9_9PSED</name>
<keyword evidence="3" id="KW-1185">Reference proteome</keyword>
<organism evidence="2 3">
    <name type="scientific">Pseudomonas carassii</name>
    <dbReference type="NCBI Taxonomy" id="3115855"/>
    <lineage>
        <taxon>Bacteria</taxon>
        <taxon>Pseudomonadati</taxon>
        <taxon>Pseudomonadota</taxon>
        <taxon>Gammaproteobacteria</taxon>
        <taxon>Pseudomonadales</taxon>
        <taxon>Pseudomonadaceae</taxon>
        <taxon>Pseudomonas</taxon>
    </lineage>
</organism>
<evidence type="ECO:0000313" key="2">
    <source>
        <dbReference type="EMBL" id="MEE1891124.1"/>
    </source>
</evidence>
<proteinExistence type="predicted"/>
<evidence type="ECO:0000256" key="1">
    <source>
        <dbReference type="SAM" id="Phobius"/>
    </source>
</evidence>
<keyword evidence="1" id="KW-1133">Transmembrane helix</keyword>
<keyword evidence="1" id="KW-0812">Transmembrane</keyword>
<accession>A0ABU7HIU9</accession>
<dbReference type="Proteomes" id="UP001354227">
    <property type="component" value="Unassembled WGS sequence"/>
</dbReference>
<dbReference type="EMBL" id="JAZDCT010000060">
    <property type="protein sequence ID" value="MEE1891124.1"/>
    <property type="molecule type" value="Genomic_DNA"/>
</dbReference>
<evidence type="ECO:0008006" key="4">
    <source>
        <dbReference type="Google" id="ProtNLM"/>
    </source>
</evidence>
<protein>
    <recommendedName>
        <fullName evidence="4">Type VI secretion system protein ImpK</fullName>
    </recommendedName>
</protein>
<gene>
    <name evidence="2" type="ORF">V0R62_25980</name>
</gene>
<dbReference type="RefSeq" id="WP_330105730.1">
    <property type="nucleotide sequence ID" value="NZ_JAZDCT010000060.1"/>
</dbReference>
<sequence length="272" mass="31293">MREDRFDVRMTLKSGRDNEDRRYPESFWKALVKDRRYNEETEPTTETLEERLTSWFGEHLRNRLAFHFSHVWQESRTQDISPLEEEQRKHISLISFRLFNLHYGSLDFSVEIAGLKHLVALFDGNFELFDIFLSVYVPVAFAEAIGYRDLSPTNTDIFSSPTLRSAFSAYSTVPQPVATTPSPLMDPRMRWIWMITNGSLVVPVLLSLAVLYVGARLLEREHDTLASRLDGIQKKEAALLDAQTQRLKVLEAGLYSPRSVELKTTPVTVSPP</sequence>
<evidence type="ECO:0000313" key="3">
    <source>
        <dbReference type="Proteomes" id="UP001354227"/>
    </source>
</evidence>
<feature type="transmembrane region" description="Helical" evidence="1">
    <location>
        <begin position="191"/>
        <end position="215"/>
    </location>
</feature>
<reference evidence="2" key="1">
    <citation type="submission" date="2024-01" db="EMBL/GenBank/DDBJ databases">
        <title>Unpublished Manusciprt.</title>
        <authorList>
            <person name="Duman M."/>
            <person name="Valdes E.G."/>
            <person name="Ajmi N."/>
            <person name="Altun S."/>
            <person name="Saticioglu I.B."/>
        </authorList>
    </citation>
    <scope>NUCLEOTIDE SEQUENCE</scope>
    <source>
        <strain evidence="2">137P</strain>
    </source>
</reference>